<sequence>MILNCAIWKVLRSILSNTLKAHRIITETHQQHSRCTHVREKPSLFSNQAMLLATSLHNLFDFTSA</sequence>
<organism evidence="1 2">
    <name type="scientific">Handroanthus impetiginosus</name>
    <dbReference type="NCBI Taxonomy" id="429701"/>
    <lineage>
        <taxon>Eukaryota</taxon>
        <taxon>Viridiplantae</taxon>
        <taxon>Streptophyta</taxon>
        <taxon>Embryophyta</taxon>
        <taxon>Tracheophyta</taxon>
        <taxon>Spermatophyta</taxon>
        <taxon>Magnoliopsida</taxon>
        <taxon>eudicotyledons</taxon>
        <taxon>Gunneridae</taxon>
        <taxon>Pentapetalae</taxon>
        <taxon>asterids</taxon>
        <taxon>lamiids</taxon>
        <taxon>Lamiales</taxon>
        <taxon>Bignoniaceae</taxon>
        <taxon>Crescentiina</taxon>
        <taxon>Tabebuia alliance</taxon>
        <taxon>Handroanthus</taxon>
    </lineage>
</organism>
<keyword evidence="2" id="KW-1185">Reference proteome</keyword>
<reference evidence="2" key="1">
    <citation type="journal article" date="2018" name="Gigascience">
        <title>Genome assembly of the Pink Ipe (Handroanthus impetiginosus, Bignoniaceae), a highly valued, ecologically keystone Neotropical timber forest tree.</title>
        <authorList>
            <person name="Silva-Junior O.B."/>
            <person name="Grattapaglia D."/>
            <person name="Novaes E."/>
            <person name="Collevatti R.G."/>
        </authorList>
    </citation>
    <scope>NUCLEOTIDE SEQUENCE [LARGE SCALE GENOMIC DNA]</scope>
    <source>
        <strain evidence="2">cv. UFG-1</strain>
    </source>
</reference>
<accession>A0A2G9I8E2</accession>
<protein>
    <submittedName>
        <fullName evidence="1">Uncharacterized protein</fullName>
    </submittedName>
</protein>
<dbReference type="EMBL" id="NKXS01000158">
    <property type="protein sequence ID" value="PIN26024.1"/>
    <property type="molecule type" value="Genomic_DNA"/>
</dbReference>
<evidence type="ECO:0000313" key="1">
    <source>
        <dbReference type="EMBL" id="PIN26024.1"/>
    </source>
</evidence>
<gene>
    <name evidence="1" type="ORF">CDL12_01246</name>
</gene>
<comment type="caution">
    <text evidence="1">The sequence shown here is derived from an EMBL/GenBank/DDBJ whole genome shotgun (WGS) entry which is preliminary data.</text>
</comment>
<proteinExistence type="predicted"/>
<evidence type="ECO:0000313" key="2">
    <source>
        <dbReference type="Proteomes" id="UP000231279"/>
    </source>
</evidence>
<name>A0A2G9I8E2_9LAMI</name>
<dbReference type="Proteomes" id="UP000231279">
    <property type="component" value="Unassembled WGS sequence"/>
</dbReference>
<dbReference type="AlphaFoldDB" id="A0A2G9I8E2"/>